<sequence length="527" mass="56300">MPDDCDEIPSPVTLKEALEFLVALNDNSNLKKQVGKQLKEKAEEHFFALNYLNEISSLLENTFGKIRNLRSNIVQSNSLNDDGKNNEVKHKSHFTERCIQIFLHLLPQLHNTLLYLYFNVDEGFRYWGGGEWNLLHCDGSRDSGNLKNKLSNWLQDRSILPSGYASSAKLLPGGYNRGELSSRPGRELANSLRSLLGNMNTTGGPLKNLVFQLLLLRDWYASDTAAVIMFIKAFCEAVTAKQDIFGHKLNRYPRLQHVCKNLAENLSLITGNSASASLLVAMCQEGGETYAQLLKADAFDDYVNELKTKLGVISNALMSVSSDCRSWNKNTLKTASYSGPFSYGFMFGEAWKNESHDFKNQLRDAINKLLVKGSGDKGSLQDLIEALTLTSGSPGQGPGSAQYHGSSEPGSDGPRTLGTSGTLSASVSSAGSSATATAAHHSTHSEVTTPASTGAGGGVDNIAEQTSHGNDGHPGGTPDVTSEASVSSDSTITIGSAGGGVALLGGGGAALYFLKVGGIKTLITGVP</sequence>
<accession>A0AAV4LQ91</accession>
<dbReference type="AlphaFoldDB" id="A0AAV4LQ91"/>
<dbReference type="EMBL" id="BPLF01000001">
    <property type="protein sequence ID" value="GIX60914.1"/>
    <property type="molecule type" value="Genomic_DNA"/>
</dbReference>
<feature type="region of interest" description="Disordered" evidence="1">
    <location>
        <begin position="389"/>
        <end position="488"/>
    </location>
</feature>
<protein>
    <submittedName>
        <fullName evidence="2">Secreted antigen 1</fullName>
    </submittedName>
</protein>
<dbReference type="GeneID" id="94192397"/>
<dbReference type="Proteomes" id="UP001497744">
    <property type="component" value="Unassembled WGS sequence"/>
</dbReference>
<evidence type="ECO:0000256" key="1">
    <source>
        <dbReference type="SAM" id="MobiDB-lite"/>
    </source>
</evidence>
<organism evidence="2 3">
    <name type="scientific">Babesia caballi</name>
    <dbReference type="NCBI Taxonomy" id="5871"/>
    <lineage>
        <taxon>Eukaryota</taxon>
        <taxon>Sar</taxon>
        <taxon>Alveolata</taxon>
        <taxon>Apicomplexa</taxon>
        <taxon>Aconoidasida</taxon>
        <taxon>Piroplasmida</taxon>
        <taxon>Babesiidae</taxon>
        <taxon>Babesia</taxon>
    </lineage>
</organism>
<feature type="compositionally biased region" description="Polar residues" evidence="1">
    <location>
        <begin position="479"/>
        <end position="488"/>
    </location>
</feature>
<keyword evidence="3" id="KW-1185">Reference proteome</keyword>
<proteinExistence type="predicted"/>
<dbReference type="RefSeq" id="XP_067712985.1">
    <property type="nucleotide sequence ID" value="XM_067856884.1"/>
</dbReference>
<gene>
    <name evidence="2" type="ORF">BcabD6B2_03490</name>
</gene>
<comment type="caution">
    <text evidence="2">The sequence shown here is derived from an EMBL/GenBank/DDBJ whole genome shotgun (WGS) entry which is preliminary data.</text>
</comment>
<evidence type="ECO:0000313" key="3">
    <source>
        <dbReference type="Proteomes" id="UP001497744"/>
    </source>
</evidence>
<evidence type="ECO:0000313" key="2">
    <source>
        <dbReference type="EMBL" id="GIX60914.1"/>
    </source>
</evidence>
<feature type="compositionally biased region" description="Low complexity" evidence="1">
    <location>
        <begin position="416"/>
        <end position="449"/>
    </location>
</feature>
<name>A0AAV4LQ91_BABCB</name>
<reference evidence="2 3" key="1">
    <citation type="submission" date="2021-06" db="EMBL/GenBank/DDBJ databases">
        <title>Genome sequence of Babesia caballi.</title>
        <authorList>
            <person name="Yamagishi J."/>
            <person name="Kidaka T."/>
            <person name="Ochi A."/>
        </authorList>
    </citation>
    <scope>NUCLEOTIDE SEQUENCE [LARGE SCALE GENOMIC DNA]</scope>
    <source>
        <strain evidence="2">USDA-D6B2</strain>
    </source>
</reference>